<dbReference type="Gene3D" id="2.170.270.10">
    <property type="entry name" value="SET domain"/>
    <property type="match status" value="1"/>
</dbReference>
<dbReference type="EMBL" id="CAXKWB010061454">
    <property type="protein sequence ID" value="CAL4184367.1"/>
    <property type="molecule type" value="Genomic_DNA"/>
</dbReference>
<dbReference type="PROSITE" id="PS50280">
    <property type="entry name" value="SET"/>
    <property type="match status" value="1"/>
</dbReference>
<keyword evidence="1" id="KW-0489">Methyltransferase</keyword>
<keyword evidence="2" id="KW-0808">Transferase</keyword>
<dbReference type="InterPro" id="IPR001214">
    <property type="entry name" value="SET_dom"/>
</dbReference>
<dbReference type="GO" id="GO:0042826">
    <property type="term" value="F:histone deacetylase binding"/>
    <property type="evidence" value="ECO:0007669"/>
    <property type="project" value="TreeGrafter"/>
</dbReference>
<keyword evidence="3" id="KW-0949">S-adenosyl-L-methionine</keyword>
<dbReference type="SUPFAM" id="SSF48452">
    <property type="entry name" value="TPR-like"/>
    <property type="match status" value="1"/>
</dbReference>
<dbReference type="GO" id="GO:0008170">
    <property type="term" value="F:N-methyltransferase activity"/>
    <property type="evidence" value="ECO:0007669"/>
    <property type="project" value="UniProtKB-ARBA"/>
</dbReference>
<evidence type="ECO:0000313" key="6">
    <source>
        <dbReference type="Proteomes" id="UP001497623"/>
    </source>
</evidence>
<dbReference type="GO" id="GO:0008757">
    <property type="term" value="F:S-adenosylmethionine-dependent methyltransferase activity"/>
    <property type="evidence" value="ECO:0007669"/>
    <property type="project" value="UniProtKB-ARBA"/>
</dbReference>
<evidence type="ECO:0000256" key="1">
    <source>
        <dbReference type="ARBA" id="ARBA00022603"/>
    </source>
</evidence>
<dbReference type="InterPro" id="IPR019734">
    <property type="entry name" value="TPR_rpt"/>
</dbReference>
<evidence type="ECO:0000256" key="2">
    <source>
        <dbReference type="ARBA" id="ARBA00022679"/>
    </source>
</evidence>
<dbReference type="InterPro" id="IPR052097">
    <property type="entry name" value="SET-MYND_domain_protein"/>
</dbReference>
<dbReference type="InterPro" id="IPR011990">
    <property type="entry name" value="TPR-like_helical_dom_sf"/>
</dbReference>
<name>A0AAV2SFV1_MEGNR</name>
<gene>
    <name evidence="5" type="ORF">MNOR_LOCUS35803</name>
</gene>
<accession>A0AAV2SFV1</accession>
<proteinExistence type="predicted"/>
<evidence type="ECO:0000256" key="3">
    <source>
        <dbReference type="ARBA" id="ARBA00022691"/>
    </source>
</evidence>
<evidence type="ECO:0000259" key="4">
    <source>
        <dbReference type="PROSITE" id="PS50280"/>
    </source>
</evidence>
<dbReference type="Proteomes" id="UP001497623">
    <property type="component" value="Unassembled WGS sequence"/>
</dbReference>
<sequence>MDLAPITKWDLLYDHSICAVLMKQPHKAKFQQFINEKNIKLMFQYLWELDAAHNDLLNVKIKPPSKNEALSEDLRKQGNKFYQKKKFQQALEKYNMCIMVAPHPDTTQGENSAEMPVLLEDHDTANYKKLALGFANRSAVLYDLKQYGKAISDIDRALKFGYPQILHCKLAERKAKCLIGLKKHKEAKALLQKTITALSSLTVADTRKSLEKLEASCLTDSSVMEQHTSDEPYEDPLSRNISSLSNDELLFAFKTPPPPILKDVNSNIPAFSSALDLTYSENSGRSVIAARDIKPGELIGVEAPYTIMLKFDDPANMRKFCCVCAARCLTPLPCTHCNLVIFCSDYCRTEGIAKFHQVECCILPTLIELDMGTTSILTYRVLAQIPLPQLKSIIPKLEEEKHQKPRQLQGFNDQGVYDSSDYETLFHLEGNFGARDLNDLLEKCCKAFILTKMLIKSNCYFVDEHGTQFEPSLYDVILVGSTMFMHLTNIQPNSLEICEYQVVPLYNTPTGLDAMSLGGGIYPASSLFNHSCHISATRISYGCHKAIYSLSFIPKGSEVCISYGEKFFSHSIDQRRSQLLRSYKFKCNCEACTNKWPTLQFLERFPKLKPSEKMILRGATGKMAKLNPQNRKRIESYMKELFQKFHNCYLDAMKGKNYADTGAIAIEVLEFIDRFADMPCSLYTDAQEMLEFFVLEKQAPCTYVN</sequence>
<dbReference type="SMART" id="SM00028">
    <property type="entry name" value="TPR"/>
    <property type="match status" value="3"/>
</dbReference>
<dbReference type="Gene3D" id="6.10.140.2220">
    <property type="match status" value="1"/>
</dbReference>
<dbReference type="Gene3D" id="1.10.220.160">
    <property type="match status" value="1"/>
</dbReference>
<dbReference type="Gene3D" id="1.25.40.10">
    <property type="entry name" value="Tetratricopeptide repeat domain"/>
    <property type="match status" value="1"/>
</dbReference>
<evidence type="ECO:0000313" key="5">
    <source>
        <dbReference type="EMBL" id="CAL4184367.1"/>
    </source>
</evidence>
<keyword evidence="6" id="KW-1185">Reference proteome</keyword>
<comment type="caution">
    <text evidence="5">The sequence shown here is derived from an EMBL/GenBank/DDBJ whole genome shotgun (WGS) entry which is preliminary data.</text>
</comment>
<dbReference type="GO" id="GO:0005634">
    <property type="term" value="C:nucleus"/>
    <property type="evidence" value="ECO:0007669"/>
    <property type="project" value="TreeGrafter"/>
</dbReference>
<protein>
    <recommendedName>
        <fullName evidence="4">SET domain-containing protein</fullName>
    </recommendedName>
</protein>
<dbReference type="PANTHER" id="PTHR46165:SF6">
    <property type="entry name" value="SET AND MYND DOMAIN-CONTAINING PROTEIN 4-LIKE PROTEIN"/>
    <property type="match status" value="1"/>
</dbReference>
<dbReference type="GO" id="GO:0005737">
    <property type="term" value="C:cytoplasm"/>
    <property type="evidence" value="ECO:0007669"/>
    <property type="project" value="TreeGrafter"/>
</dbReference>
<feature type="domain" description="SET" evidence="4">
    <location>
        <begin position="273"/>
        <end position="564"/>
    </location>
</feature>
<dbReference type="AlphaFoldDB" id="A0AAV2SFV1"/>
<organism evidence="5 6">
    <name type="scientific">Meganyctiphanes norvegica</name>
    <name type="common">Northern krill</name>
    <name type="synonym">Thysanopoda norvegica</name>
    <dbReference type="NCBI Taxonomy" id="48144"/>
    <lineage>
        <taxon>Eukaryota</taxon>
        <taxon>Metazoa</taxon>
        <taxon>Ecdysozoa</taxon>
        <taxon>Arthropoda</taxon>
        <taxon>Crustacea</taxon>
        <taxon>Multicrustacea</taxon>
        <taxon>Malacostraca</taxon>
        <taxon>Eumalacostraca</taxon>
        <taxon>Eucarida</taxon>
        <taxon>Euphausiacea</taxon>
        <taxon>Euphausiidae</taxon>
        <taxon>Meganyctiphanes</taxon>
    </lineage>
</organism>
<dbReference type="Pfam" id="PF00856">
    <property type="entry name" value="SET"/>
    <property type="match status" value="1"/>
</dbReference>
<reference evidence="5 6" key="1">
    <citation type="submission" date="2024-05" db="EMBL/GenBank/DDBJ databases">
        <authorList>
            <person name="Wallberg A."/>
        </authorList>
    </citation>
    <scope>NUCLEOTIDE SEQUENCE [LARGE SCALE GENOMIC DNA]</scope>
</reference>
<dbReference type="GO" id="GO:0032259">
    <property type="term" value="P:methylation"/>
    <property type="evidence" value="ECO:0007669"/>
    <property type="project" value="UniProtKB-KW"/>
</dbReference>
<dbReference type="PANTHER" id="PTHR46165">
    <property type="entry name" value="SET AND MYND DOMAIN-CONTAINING PROTEIN 4"/>
    <property type="match status" value="1"/>
</dbReference>
<dbReference type="InterPro" id="IPR046341">
    <property type="entry name" value="SET_dom_sf"/>
</dbReference>
<dbReference type="SUPFAM" id="SSF82199">
    <property type="entry name" value="SET domain"/>
    <property type="match status" value="1"/>
</dbReference>
<dbReference type="GO" id="GO:0008276">
    <property type="term" value="F:protein methyltransferase activity"/>
    <property type="evidence" value="ECO:0007669"/>
    <property type="project" value="UniProtKB-ARBA"/>
</dbReference>